<dbReference type="SUPFAM" id="SSF48371">
    <property type="entry name" value="ARM repeat"/>
    <property type="match status" value="1"/>
</dbReference>
<protein>
    <recommendedName>
        <fullName evidence="8">Exportin-1/Importin-beta-like domain-containing protein</fullName>
    </recommendedName>
</protein>
<dbReference type="VEuPathDB" id="ToxoDB:cyc_06986"/>
<evidence type="ECO:0000256" key="2">
    <source>
        <dbReference type="ARBA" id="ARBA00007991"/>
    </source>
</evidence>
<evidence type="ECO:0000313" key="7">
    <source>
        <dbReference type="Proteomes" id="UP000095192"/>
    </source>
</evidence>
<evidence type="ECO:0008006" key="8">
    <source>
        <dbReference type="Google" id="ProtNLM"/>
    </source>
</evidence>
<comment type="caution">
    <text evidence="6">The sequence shown here is derived from an EMBL/GenBank/DDBJ whole genome shotgun (WGS) entry which is preliminary data.</text>
</comment>
<organism evidence="6 7">
    <name type="scientific">Cyclospora cayetanensis</name>
    <dbReference type="NCBI Taxonomy" id="88456"/>
    <lineage>
        <taxon>Eukaryota</taxon>
        <taxon>Sar</taxon>
        <taxon>Alveolata</taxon>
        <taxon>Apicomplexa</taxon>
        <taxon>Conoidasida</taxon>
        <taxon>Coccidia</taxon>
        <taxon>Eucoccidiorida</taxon>
        <taxon>Eimeriorina</taxon>
        <taxon>Eimeriidae</taxon>
        <taxon>Cyclospora</taxon>
    </lineage>
</organism>
<dbReference type="GO" id="GO:0005634">
    <property type="term" value="C:nucleus"/>
    <property type="evidence" value="ECO:0007669"/>
    <property type="project" value="UniProtKB-SubCell"/>
</dbReference>
<dbReference type="PANTHER" id="PTHR12363">
    <property type="entry name" value="TRANSPORTIN 3 AND IMPORTIN 13"/>
    <property type="match status" value="1"/>
</dbReference>
<keyword evidence="7" id="KW-1185">Reference proteome</keyword>
<gene>
    <name evidence="6" type="ORF">cyc_06986</name>
</gene>
<comment type="similarity">
    <text evidence="2">Belongs to the importin beta family.</text>
</comment>
<sequence length="1268" mass="137370">MMDAEGTVGTPVGPHSQRTTEHYLANGSNGEGLGTHRLPHTVEYTEEGVVEMVRCLNSSDACPQGAPTKPTADEYLTEFQRHPSAWSICISILNKHAAPQKPHYGSAVQSAPTELLHFAAQTLAAQARAGFPQQLSALLGNQRAAGGSMVVSDDSAVAASRVYAELRDGLLQLVFAFRDAPRPVLRQLCIALSSAIHFGAVGGDGSTGSGGPYLEPVLESLGRQAGTEGFLPLLELLTLIPEELCTKRNALPEDQRVPCLARCICNNTVDVLKAVESMFLQAKAAHDKAAPQERPHWLSILHAAVKTLQSWLAAICCWMQLLEGEQGPAHGARGMEDALEVLSLALHHVAEGQMFGVVLRGVTSEGLDTLQLSSECVVSVTAAASLLEDTTKGSKVDCPQNIMGLSQVNGSSGSTLPGDDRKDEGSVSPALISSIVKAYGDGCNTALAAAKAQPRGIAAFDAERLQLFAQGLLELAKTQIPRLLVSIAEGEAWLEDGGSAGRPATHTAETRFLQPYIESICELSRALLHHPSYEVKEVAVAFFRNLLNDIMGLMEEERRLASWRDHLRDEAAAAAAGSADTTANARNIEESLSDIECRYTRIMDALAFREPVLSRLFRPLTEAAVQELKPPLLALMREEIEYDTWQSFRTELATTVTEAAVLLDLERACNAAAAQLISLLKDPQESYISHRIAPLLAVGTLDSWLEIEARLFFVTTIANRIHLSITDSTERDSKGVFETGTAYTDPERNSFVLQLFQGLPQLRFPAEPRQSSAVYTQATDNEVASLFLHAAVARATAWLAASVVPQHQEMFAPLFSLLVSRSLQFVASLPDAPKDSNVHLLRNATEALLVEGVSSLVAAASAFIPSPGREEDSLGEELERSLADPRCATATLKRNLALFFSALQSVQPAQDYCPPPPCQSFEALSPRSPYRHPVLDAVEGSWPTVEKAMTQIQRSEFLYDVTCYGLVALCAQCRSHVPRYRLFYSFLQLLSSTFAESPTVYHLGALRSLQGIFSNSQEACVRRAVATALEGCVGTILQKIKVEGEKYIYSQPDLVGISTDCVNVALLHPLSAQAIVGSAWFKDLTTLVIRCTPTCNHPKVLHTYMVFLSRIAAWTEPPAIVHSFQVGGPIPWLEEASQETSAVIMSLLSLPFPPPCPSKGGGKQPPSSFLAETIAAVILALTSVHAAPQSWIGSAAQTILPLLRHSILEVATKKAIETALQALDVHIMDEHQKREFCWRCTGQLSMREMCALLQQTADDTKASYAFAM</sequence>
<keyword evidence="4" id="KW-0539">Nucleus</keyword>
<evidence type="ECO:0000256" key="4">
    <source>
        <dbReference type="ARBA" id="ARBA00023242"/>
    </source>
</evidence>
<dbReference type="EMBL" id="JROU02001515">
    <property type="protein sequence ID" value="OEH76191.1"/>
    <property type="molecule type" value="Genomic_DNA"/>
</dbReference>
<keyword evidence="3" id="KW-0813">Transport</keyword>
<dbReference type="Proteomes" id="UP000095192">
    <property type="component" value="Unassembled WGS sequence"/>
</dbReference>
<dbReference type="InterPro" id="IPR051345">
    <property type="entry name" value="Importin_beta-like_NTR"/>
</dbReference>
<evidence type="ECO:0000256" key="5">
    <source>
        <dbReference type="SAM" id="MobiDB-lite"/>
    </source>
</evidence>
<dbReference type="GO" id="GO:0005737">
    <property type="term" value="C:cytoplasm"/>
    <property type="evidence" value="ECO:0007669"/>
    <property type="project" value="TreeGrafter"/>
</dbReference>
<evidence type="ECO:0000313" key="6">
    <source>
        <dbReference type="EMBL" id="OEH76191.1"/>
    </source>
</evidence>
<proteinExistence type="inferred from homology"/>
<dbReference type="InterPro" id="IPR016024">
    <property type="entry name" value="ARM-type_fold"/>
</dbReference>
<reference evidence="6 7" key="1">
    <citation type="journal article" date="2016" name="BMC Genomics">
        <title>Comparative genomics reveals Cyclospora cayetanensis possesses coccidia-like metabolism and invasion components but unique surface antigens.</title>
        <authorList>
            <person name="Liu S."/>
            <person name="Wang L."/>
            <person name="Zheng H."/>
            <person name="Xu Z."/>
            <person name="Roellig D.M."/>
            <person name="Li N."/>
            <person name="Frace M.A."/>
            <person name="Tang K."/>
            <person name="Arrowood M.J."/>
            <person name="Moss D.M."/>
            <person name="Zhang L."/>
            <person name="Feng Y."/>
            <person name="Xiao L."/>
        </authorList>
    </citation>
    <scope>NUCLEOTIDE SEQUENCE [LARGE SCALE GENOMIC DNA]</scope>
    <source>
        <strain evidence="6 7">CHN_HEN01</strain>
    </source>
</reference>
<dbReference type="InterPro" id="IPR011989">
    <property type="entry name" value="ARM-like"/>
</dbReference>
<dbReference type="GO" id="GO:0006606">
    <property type="term" value="P:protein import into nucleus"/>
    <property type="evidence" value="ECO:0007669"/>
    <property type="project" value="TreeGrafter"/>
</dbReference>
<name>A0A1D3CYB9_9EIME</name>
<dbReference type="AlphaFoldDB" id="A0A1D3CYB9"/>
<feature type="region of interest" description="Disordered" evidence="5">
    <location>
        <begin position="1"/>
        <end position="20"/>
    </location>
</feature>
<dbReference type="Gene3D" id="1.25.10.10">
    <property type="entry name" value="Leucine-rich Repeat Variant"/>
    <property type="match status" value="1"/>
</dbReference>
<dbReference type="InParanoid" id="A0A1D3CYB9"/>
<dbReference type="PANTHER" id="PTHR12363:SF33">
    <property type="entry name" value="IMPORTIN-13"/>
    <property type="match status" value="1"/>
</dbReference>
<comment type="subcellular location">
    <subcellularLocation>
        <location evidence="1">Nucleus</location>
    </subcellularLocation>
</comment>
<evidence type="ECO:0000256" key="1">
    <source>
        <dbReference type="ARBA" id="ARBA00004123"/>
    </source>
</evidence>
<feature type="compositionally biased region" description="Polar residues" evidence="5">
    <location>
        <begin position="405"/>
        <end position="415"/>
    </location>
</feature>
<accession>A0A1D3CYB9</accession>
<feature type="region of interest" description="Disordered" evidence="5">
    <location>
        <begin position="405"/>
        <end position="426"/>
    </location>
</feature>
<evidence type="ECO:0000256" key="3">
    <source>
        <dbReference type="ARBA" id="ARBA00022448"/>
    </source>
</evidence>